<dbReference type="PANTHER" id="PTHR45436">
    <property type="entry name" value="SENSOR HISTIDINE KINASE YKOH"/>
    <property type="match status" value="1"/>
</dbReference>
<dbReference type="PANTHER" id="PTHR45436:SF5">
    <property type="entry name" value="SENSOR HISTIDINE KINASE TRCS"/>
    <property type="match status" value="1"/>
</dbReference>
<dbReference type="SUPFAM" id="SSF55874">
    <property type="entry name" value="ATPase domain of HSP90 chaperone/DNA topoisomerase II/histidine kinase"/>
    <property type="match status" value="1"/>
</dbReference>
<evidence type="ECO:0000256" key="4">
    <source>
        <dbReference type="ARBA" id="ARBA00022679"/>
    </source>
</evidence>
<gene>
    <name evidence="8" type="ORF">SG34_019730</name>
</gene>
<dbReference type="GO" id="GO:0005886">
    <property type="term" value="C:plasma membrane"/>
    <property type="evidence" value="ECO:0007669"/>
    <property type="project" value="TreeGrafter"/>
</dbReference>
<comment type="catalytic activity">
    <reaction evidence="1">
        <text>ATP + protein L-histidine = ADP + protein N-phospho-L-histidine.</text>
        <dbReference type="EC" id="2.7.13.3"/>
    </reaction>
</comment>
<name>A0AAF0C7E1_9GAMM</name>
<keyword evidence="3" id="KW-0597">Phosphoprotein</keyword>
<dbReference type="InterPro" id="IPR036097">
    <property type="entry name" value="HisK_dim/P_sf"/>
</dbReference>
<dbReference type="InterPro" id="IPR036890">
    <property type="entry name" value="HATPase_C_sf"/>
</dbReference>
<dbReference type="Gene3D" id="3.30.565.10">
    <property type="entry name" value="Histidine kinase-like ATPase, C-terminal domain"/>
    <property type="match status" value="1"/>
</dbReference>
<dbReference type="InterPro" id="IPR050428">
    <property type="entry name" value="TCS_sensor_his_kinase"/>
</dbReference>
<dbReference type="KEGG" id="tvd:SG34_019730"/>
<keyword evidence="9" id="KW-1185">Reference proteome</keyword>
<dbReference type="RefSeq" id="WP_044836658.1">
    <property type="nucleotide sequence ID" value="NZ_CP059733.1"/>
</dbReference>
<dbReference type="InterPro" id="IPR003661">
    <property type="entry name" value="HisK_dim/P_dom"/>
</dbReference>
<protein>
    <recommendedName>
        <fullName evidence="2">histidine kinase</fullName>
        <ecNumber evidence="2">2.7.13.3</ecNumber>
    </recommendedName>
</protein>
<dbReference type="GO" id="GO:0000155">
    <property type="term" value="F:phosphorelay sensor kinase activity"/>
    <property type="evidence" value="ECO:0007669"/>
    <property type="project" value="InterPro"/>
</dbReference>
<reference evidence="8 9" key="2">
    <citation type="journal article" date="2022" name="Mar. Drugs">
        <title>Bioassay-Guided Fractionation Leads to the Detection of Cholic Acid Generated by the Rare Thalassomonas sp.</title>
        <authorList>
            <person name="Pheiffer F."/>
            <person name="Schneider Y.K."/>
            <person name="Hansen E.H."/>
            <person name="Andersen J.H."/>
            <person name="Isaksson J."/>
            <person name="Busche T."/>
            <person name="R C."/>
            <person name="Kalinowski J."/>
            <person name="Zyl L.V."/>
            <person name="Trindade M."/>
        </authorList>
    </citation>
    <scope>NUCLEOTIDE SEQUENCE [LARGE SCALE GENOMIC DNA]</scope>
    <source>
        <strain evidence="8 9">XOM25</strain>
    </source>
</reference>
<reference evidence="8 9" key="1">
    <citation type="journal article" date="2015" name="Genome Announc.">
        <title>Draft Genome Sequences of Marine Isolates of Thalassomonas viridans and Thalassomonas actiniarum.</title>
        <authorList>
            <person name="Olonade I."/>
            <person name="van Zyl L.J."/>
            <person name="Trindade M."/>
        </authorList>
    </citation>
    <scope>NUCLEOTIDE SEQUENCE [LARGE SCALE GENOMIC DNA]</scope>
    <source>
        <strain evidence="8 9">XOM25</strain>
    </source>
</reference>
<dbReference type="InterPro" id="IPR005467">
    <property type="entry name" value="His_kinase_dom"/>
</dbReference>
<dbReference type="EC" id="2.7.13.3" evidence="2"/>
<evidence type="ECO:0000313" key="9">
    <source>
        <dbReference type="Proteomes" id="UP000032352"/>
    </source>
</evidence>
<feature type="transmembrane region" description="Helical" evidence="6">
    <location>
        <begin position="12"/>
        <end position="37"/>
    </location>
</feature>
<keyword evidence="6" id="KW-1133">Transmembrane helix</keyword>
<dbReference type="Gene3D" id="6.10.340.10">
    <property type="match status" value="1"/>
</dbReference>
<dbReference type="Proteomes" id="UP000032352">
    <property type="component" value="Chromosome"/>
</dbReference>
<dbReference type="SMART" id="SM00388">
    <property type="entry name" value="HisKA"/>
    <property type="match status" value="1"/>
</dbReference>
<keyword evidence="6" id="KW-0472">Membrane</keyword>
<evidence type="ECO:0000259" key="7">
    <source>
        <dbReference type="PROSITE" id="PS50109"/>
    </source>
</evidence>
<accession>A0AAF0C7E1</accession>
<dbReference type="EMBL" id="CP059733">
    <property type="protein sequence ID" value="WDE03598.1"/>
    <property type="molecule type" value="Genomic_DNA"/>
</dbReference>
<organism evidence="8 9">
    <name type="scientific">Thalassomonas viridans</name>
    <dbReference type="NCBI Taxonomy" id="137584"/>
    <lineage>
        <taxon>Bacteria</taxon>
        <taxon>Pseudomonadati</taxon>
        <taxon>Pseudomonadota</taxon>
        <taxon>Gammaproteobacteria</taxon>
        <taxon>Alteromonadales</taxon>
        <taxon>Colwelliaceae</taxon>
        <taxon>Thalassomonas</taxon>
    </lineage>
</organism>
<evidence type="ECO:0000256" key="3">
    <source>
        <dbReference type="ARBA" id="ARBA00022553"/>
    </source>
</evidence>
<dbReference type="CDD" id="cd00082">
    <property type="entry name" value="HisKA"/>
    <property type="match status" value="1"/>
</dbReference>
<keyword evidence="5 8" id="KW-0418">Kinase</keyword>
<feature type="domain" description="Histidine kinase" evidence="7">
    <location>
        <begin position="226"/>
        <end position="419"/>
    </location>
</feature>
<keyword evidence="4" id="KW-0808">Transferase</keyword>
<evidence type="ECO:0000256" key="1">
    <source>
        <dbReference type="ARBA" id="ARBA00000085"/>
    </source>
</evidence>
<evidence type="ECO:0000256" key="6">
    <source>
        <dbReference type="SAM" id="Phobius"/>
    </source>
</evidence>
<dbReference type="SUPFAM" id="SSF47384">
    <property type="entry name" value="Homodimeric domain of signal transducing histidine kinase"/>
    <property type="match status" value="1"/>
</dbReference>
<evidence type="ECO:0000256" key="2">
    <source>
        <dbReference type="ARBA" id="ARBA00012438"/>
    </source>
</evidence>
<dbReference type="Pfam" id="PF00512">
    <property type="entry name" value="HisKA"/>
    <property type="match status" value="1"/>
</dbReference>
<keyword evidence="6" id="KW-0812">Transmembrane</keyword>
<proteinExistence type="predicted"/>
<dbReference type="AlphaFoldDB" id="A0AAF0C7E1"/>
<dbReference type="PROSITE" id="PS50109">
    <property type="entry name" value="HIS_KIN"/>
    <property type="match status" value="1"/>
</dbReference>
<evidence type="ECO:0000256" key="5">
    <source>
        <dbReference type="ARBA" id="ARBA00022777"/>
    </source>
</evidence>
<evidence type="ECO:0000313" key="8">
    <source>
        <dbReference type="EMBL" id="WDE03598.1"/>
    </source>
</evidence>
<feature type="transmembrane region" description="Helical" evidence="6">
    <location>
        <begin position="141"/>
        <end position="161"/>
    </location>
</feature>
<dbReference type="Gene3D" id="1.10.287.130">
    <property type="match status" value="1"/>
</dbReference>
<sequence>MKIKNSIKRRVFLVFGGFTLGLSLMFAGVSIVIAFVVEDEILARVIAEEARYIEQVFRERGELVQPGADYMRLYLSSELAPKEVAAALKDVPQTDNRSREIFTDHQAHYHTQWLNLAENRHALLVAEVSSLLLISNLPSDLVVFFVVVLVLALLLSLWLAYRISSRTTEPVLTLTRQVMAQQEHGTPIARELMDTEDETGFLAQTIARALAELNSAVKREAAFNRDVSHELRTPLTVLNNTLALADLRALGDKDIAQLKGAGEKMKQIVSTLLALARAESMSVEAIRLRPLMEECVLGIQDKLSTTGFEIHLDIPDNYRLSANPRLLVLLINNLMENALAHSSEPHLLIRAEQACLLFENAVKEPVSNDVTQPRVKQENSQGIGQGLYLVRRIIESLHWDFRLDNRAGFYRFIVCLPKQ</sequence>